<proteinExistence type="predicted"/>
<feature type="transmembrane region" description="Helical" evidence="5">
    <location>
        <begin position="230"/>
        <end position="251"/>
    </location>
</feature>
<dbReference type="Gene3D" id="1.20.1070.10">
    <property type="entry name" value="Rhodopsin 7-helix transmembrane proteins"/>
    <property type="match status" value="1"/>
</dbReference>
<evidence type="ECO:0000256" key="1">
    <source>
        <dbReference type="ARBA" id="ARBA00004370"/>
    </source>
</evidence>
<dbReference type="PANTHER" id="PTHR47632:SF2">
    <property type="entry name" value="G-PROTEIN COUPLED RECEPTOR FRPR-1-RELATED"/>
    <property type="match status" value="1"/>
</dbReference>
<protein>
    <recommendedName>
        <fullName evidence="6">G-protein coupled receptors family 1 profile domain-containing protein</fullName>
    </recommendedName>
</protein>
<accession>A0ABD6ENE9</accession>
<evidence type="ECO:0000256" key="3">
    <source>
        <dbReference type="ARBA" id="ARBA00022989"/>
    </source>
</evidence>
<organism evidence="7 8">
    <name type="scientific">Gnathostoma spinigerum</name>
    <dbReference type="NCBI Taxonomy" id="75299"/>
    <lineage>
        <taxon>Eukaryota</taxon>
        <taxon>Metazoa</taxon>
        <taxon>Ecdysozoa</taxon>
        <taxon>Nematoda</taxon>
        <taxon>Chromadorea</taxon>
        <taxon>Rhabditida</taxon>
        <taxon>Spirurina</taxon>
        <taxon>Gnathostomatomorpha</taxon>
        <taxon>Gnathostomatoidea</taxon>
        <taxon>Gnathostomatidae</taxon>
        <taxon>Gnathostoma</taxon>
    </lineage>
</organism>
<dbReference type="PANTHER" id="PTHR47632">
    <property type="entry name" value="FMRFAMIDE PEPTIDE RECEPTOR FAMILY-RELATED"/>
    <property type="match status" value="1"/>
</dbReference>
<dbReference type="AlphaFoldDB" id="A0ABD6ENE9"/>
<dbReference type="Proteomes" id="UP001608902">
    <property type="component" value="Unassembled WGS sequence"/>
</dbReference>
<evidence type="ECO:0000313" key="7">
    <source>
        <dbReference type="EMBL" id="MFH4977805.1"/>
    </source>
</evidence>
<comment type="subcellular location">
    <subcellularLocation>
        <location evidence="1">Membrane</location>
    </subcellularLocation>
</comment>
<dbReference type="PRINTS" id="PR00237">
    <property type="entry name" value="GPCRRHODOPSN"/>
</dbReference>
<keyword evidence="4 5" id="KW-0472">Membrane</keyword>
<feature type="transmembrane region" description="Helical" evidence="5">
    <location>
        <begin position="176"/>
        <end position="196"/>
    </location>
</feature>
<evidence type="ECO:0000256" key="4">
    <source>
        <dbReference type="ARBA" id="ARBA00023136"/>
    </source>
</evidence>
<dbReference type="SUPFAM" id="SSF81321">
    <property type="entry name" value="Family A G protein-coupled receptor-like"/>
    <property type="match status" value="1"/>
</dbReference>
<feature type="transmembrane region" description="Helical" evidence="5">
    <location>
        <begin position="272"/>
        <end position="292"/>
    </location>
</feature>
<evidence type="ECO:0000313" key="8">
    <source>
        <dbReference type="Proteomes" id="UP001608902"/>
    </source>
</evidence>
<keyword evidence="2 5" id="KW-0812">Transmembrane</keyword>
<dbReference type="GO" id="GO:0016020">
    <property type="term" value="C:membrane"/>
    <property type="evidence" value="ECO:0007669"/>
    <property type="project" value="UniProtKB-SubCell"/>
</dbReference>
<feature type="transmembrane region" description="Helical" evidence="5">
    <location>
        <begin position="145"/>
        <end position="164"/>
    </location>
</feature>
<dbReference type="Pfam" id="PF00001">
    <property type="entry name" value="7tm_1"/>
    <property type="match status" value="1"/>
</dbReference>
<sequence length="368" mass="41211">MDEYDYGLSENISSGTTCTAESVSKGFCYGMAVCGFCYDFGQSREITKEYETYNMIVIGIVLPAIGSLGLIGNSISAFVYSRPAMISSLNVYLCALAISDMTTIFTAFFLFFLENMRKSSAFISRFFATFAPVTFPLGLTAQSLSVFLTVAAALDCFLIVVGPANCKRRICSVKSSLKAIVCIALVASVYNSPHLFEIFVIECWSLRHAVVSLDVCPTALRQNQTYFTVYYAWMYTLVMAVGPVILLILLNTCIIISMRNLPARQNEGDSDAITLVLVVCLFITCNILPLTVNFLELFFGIVNSYLIDLSNLMVVFNSSCNFLIYYTFGSRFRVTLQHYVRTLFNKAHRRRMHSPKRIPYIPTKELLI</sequence>
<feature type="transmembrane region" description="Helical" evidence="5">
    <location>
        <begin position="304"/>
        <end position="328"/>
    </location>
</feature>
<evidence type="ECO:0000256" key="2">
    <source>
        <dbReference type="ARBA" id="ARBA00022692"/>
    </source>
</evidence>
<dbReference type="CDD" id="cd14978">
    <property type="entry name" value="7tmA_FMRFamide_R-like"/>
    <property type="match status" value="1"/>
</dbReference>
<evidence type="ECO:0000259" key="6">
    <source>
        <dbReference type="PROSITE" id="PS50262"/>
    </source>
</evidence>
<dbReference type="EMBL" id="JBGFUD010002634">
    <property type="protein sequence ID" value="MFH4977805.1"/>
    <property type="molecule type" value="Genomic_DNA"/>
</dbReference>
<dbReference type="PROSITE" id="PS50262">
    <property type="entry name" value="G_PROTEIN_RECEP_F1_2"/>
    <property type="match status" value="1"/>
</dbReference>
<feature type="domain" description="G-protein coupled receptors family 1 profile" evidence="6">
    <location>
        <begin position="72"/>
        <end position="325"/>
    </location>
</feature>
<dbReference type="InterPro" id="IPR053326">
    <property type="entry name" value="GPCR1-like"/>
</dbReference>
<comment type="caution">
    <text evidence="7">The sequence shown here is derived from an EMBL/GenBank/DDBJ whole genome shotgun (WGS) entry which is preliminary data.</text>
</comment>
<feature type="transmembrane region" description="Helical" evidence="5">
    <location>
        <begin position="90"/>
        <end position="113"/>
    </location>
</feature>
<feature type="transmembrane region" description="Helical" evidence="5">
    <location>
        <begin position="53"/>
        <end position="78"/>
    </location>
</feature>
<name>A0ABD6ENE9_9BILA</name>
<dbReference type="InterPro" id="IPR017452">
    <property type="entry name" value="GPCR_Rhodpsn_7TM"/>
</dbReference>
<reference evidence="7 8" key="1">
    <citation type="submission" date="2024-08" db="EMBL/GenBank/DDBJ databases">
        <title>Gnathostoma spinigerum genome.</title>
        <authorList>
            <person name="Gonzalez-Bertolin B."/>
            <person name="Monzon S."/>
            <person name="Zaballos A."/>
            <person name="Jimenez P."/>
            <person name="Dekumyoy P."/>
            <person name="Varona S."/>
            <person name="Cuesta I."/>
            <person name="Sumanam S."/>
            <person name="Adisakwattana P."/>
            <person name="Gasser R.B."/>
            <person name="Hernandez-Gonzalez A."/>
            <person name="Young N.D."/>
            <person name="Perteguer M.J."/>
        </authorList>
    </citation>
    <scope>NUCLEOTIDE SEQUENCE [LARGE SCALE GENOMIC DNA]</scope>
    <source>
        <strain evidence="7">AL3</strain>
        <tissue evidence="7">Liver</tissue>
    </source>
</reference>
<gene>
    <name evidence="7" type="ORF">AB6A40_004514</name>
</gene>
<keyword evidence="3 5" id="KW-1133">Transmembrane helix</keyword>
<evidence type="ECO:0000256" key="5">
    <source>
        <dbReference type="SAM" id="Phobius"/>
    </source>
</evidence>
<dbReference type="InterPro" id="IPR000276">
    <property type="entry name" value="GPCR_Rhodpsn"/>
</dbReference>
<keyword evidence="8" id="KW-1185">Reference proteome</keyword>